<comment type="caution">
    <text evidence="2">The sequence shown here is derived from an EMBL/GenBank/DDBJ whole genome shotgun (WGS) entry which is preliminary data.</text>
</comment>
<name>A0ABW7Z6W3_9ACTN</name>
<organism evidence="2 3">
    <name type="scientific">Nonomuraea typhae</name>
    <dbReference type="NCBI Taxonomy" id="2603600"/>
    <lineage>
        <taxon>Bacteria</taxon>
        <taxon>Bacillati</taxon>
        <taxon>Actinomycetota</taxon>
        <taxon>Actinomycetes</taxon>
        <taxon>Streptosporangiales</taxon>
        <taxon>Streptosporangiaceae</taxon>
        <taxon>Nonomuraea</taxon>
    </lineage>
</organism>
<dbReference type="EMBL" id="JBITGY010000011">
    <property type="protein sequence ID" value="MFI6503163.1"/>
    <property type="molecule type" value="Genomic_DNA"/>
</dbReference>
<evidence type="ECO:0000256" key="1">
    <source>
        <dbReference type="SAM" id="MobiDB-lite"/>
    </source>
</evidence>
<feature type="region of interest" description="Disordered" evidence="1">
    <location>
        <begin position="79"/>
        <end position="106"/>
    </location>
</feature>
<gene>
    <name evidence="2" type="ORF">ACIBG2_37675</name>
</gene>
<proteinExistence type="predicted"/>
<reference evidence="2 3" key="1">
    <citation type="submission" date="2024-10" db="EMBL/GenBank/DDBJ databases">
        <title>The Natural Products Discovery Center: Release of the First 8490 Sequenced Strains for Exploring Actinobacteria Biosynthetic Diversity.</title>
        <authorList>
            <person name="Kalkreuter E."/>
            <person name="Kautsar S.A."/>
            <person name="Yang D."/>
            <person name="Bader C.D."/>
            <person name="Teijaro C.N."/>
            <person name="Fluegel L."/>
            <person name="Davis C.M."/>
            <person name="Simpson J.R."/>
            <person name="Lauterbach L."/>
            <person name="Steele A.D."/>
            <person name="Gui C."/>
            <person name="Meng S."/>
            <person name="Li G."/>
            <person name="Viehrig K."/>
            <person name="Ye F."/>
            <person name="Su P."/>
            <person name="Kiefer A.F."/>
            <person name="Nichols A."/>
            <person name="Cepeda A.J."/>
            <person name="Yan W."/>
            <person name="Fan B."/>
            <person name="Jiang Y."/>
            <person name="Adhikari A."/>
            <person name="Zheng C.-J."/>
            <person name="Schuster L."/>
            <person name="Cowan T.M."/>
            <person name="Smanski M.J."/>
            <person name="Chevrette M.G."/>
            <person name="De Carvalho L.P.S."/>
            <person name="Shen B."/>
        </authorList>
    </citation>
    <scope>NUCLEOTIDE SEQUENCE [LARGE SCALE GENOMIC DNA]</scope>
    <source>
        <strain evidence="2 3">NPDC050545</strain>
    </source>
</reference>
<evidence type="ECO:0000313" key="3">
    <source>
        <dbReference type="Proteomes" id="UP001612741"/>
    </source>
</evidence>
<protein>
    <submittedName>
        <fullName evidence="2">Uncharacterized protein</fullName>
    </submittedName>
</protein>
<accession>A0ABW7Z6W3</accession>
<evidence type="ECO:0000313" key="2">
    <source>
        <dbReference type="EMBL" id="MFI6503163.1"/>
    </source>
</evidence>
<dbReference type="Proteomes" id="UP001612741">
    <property type="component" value="Unassembled WGS sequence"/>
</dbReference>
<sequence length="106" mass="10872">MRILLTDADLNFLRAFWCATIFPVVRSKTTYPAVVPAGTAGGRAGRAEGRGVFDELVTAGFFRSGVEAVAGVPACADDPSAGPAAHPATRGTATASAVQGLIRTRP</sequence>
<keyword evidence="3" id="KW-1185">Reference proteome</keyword>
<dbReference type="RefSeq" id="WP_397088955.1">
    <property type="nucleotide sequence ID" value="NZ_JBITGY010000011.1"/>
</dbReference>